<reference evidence="2 3" key="1">
    <citation type="journal article" date="2015" name="Genome Announc.">
        <title>Complete Genome Sequence of Pelosinus fermentans JBW45, a Member of a Remarkably Competitive Group of Negativicutes in the Firmicutes Phylum.</title>
        <authorList>
            <person name="De Leon K.B."/>
            <person name="Utturkar S.M."/>
            <person name="Camilleri L.B."/>
            <person name="Elias D.A."/>
            <person name="Arkin A.P."/>
            <person name="Fields M.W."/>
            <person name="Brown S.D."/>
            <person name="Wall J.D."/>
        </authorList>
    </citation>
    <scope>NUCLEOTIDE SEQUENCE [LARGE SCALE GENOMIC DNA]</scope>
    <source>
        <strain evidence="2 3">JBW45</strain>
    </source>
</reference>
<dbReference type="AlphaFoldDB" id="I8TMW4"/>
<organism evidence="2 3">
    <name type="scientific">Pelosinus fermentans JBW45</name>
    <dbReference type="NCBI Taxonomy" id="1192197"/>
    <lineage>
        <taxon>Bacteria</taxon>
        <taxon>Bacillati</taxon>
        <taxon>Bacillota</taxon>
        <taxon>Negativicutes</taxon>
        <taxon>Selenomonadales</taxon>
        <taxon>Sporomusaceae</taxon>
        <taxon>Pelosinus</taxon>
    </lineage>
</organism>
<dbReference type="SUPFAM" id="SSF47413">
    <property type="entry name" value="lambda repressor-like DNA-binding domains"/>
    <property type="match status" value="1"/>
</dbReference>
<feature type="domain" description="HTH cro/C1-type" evidence="1">
    <location>
        <begin position="17"/>
        <end position="71"/>
    </location>
</feature>
<evidence type="ECO:0000259" key="1">
    <source>
        <dbReference type="PROSITE" id="PS50943"/>
    </source>
</evidence>
<dbReference type="Gene3D" id="1.10.260.40">
    <property type="entry name" value="lambda repressor-like DNA-binding domains"/>
    <property type="match status" value="1"/>
</dbReference>
<dbReference type="STRING" id="1192197.JBW_00334"/>
<dbReference type="Proteomes" id="UP000005361">
    <property type="component" value="Chromosome"/>
</dbReference>
<gene>
    <name evidence="2" type="ORF">JBW_00334</name>
</gene>
<evidence type="ECO:0000313" key="3">
    <source>
        <dbReference type="Proteomes" id="UP000005361"/>
    </source>
</evidence>
<dbReference type="Pfam" id="PF01381">
    <property type="entry name" value="HTH_3"/>
    <property type="match status" value="1"/>
</dbReference>
<dbReference type="CDD" id="cd00093">
    <property type="entry name" value="HTH_XRE"/>
    <property type="match status" value="1"/>
</dbReference>
<dbReference type="HOGENOM" id="CLU_066192_44_5_9"/>
<reference evidence="3" key="2">
    <citation type="submission" date="2015-02" db="EMBL/GenBank/DDBJ databases">
        <title>Complete Genome Sequence of Pelosinus fermentans JBW45.</title>
        <authorList>
            <person name="De Leon K.B."/>
            <person name="Utturkar S.M."/>
            <person name="Camilleri L.B."/>
            <person name="Arkin A.P."/>
            <person name="Fields M.W."/>
            <person name="Brown S.D."/>
            <person name="Wall J.D."/>
        </authorList>
    </citation>
    <scope>NUCLEOTIDE SEQUENCE [LARGE SCALE GENOMIC DNA]</scope>
    <source>
        <strain evidence="3">JBW45</strain>
    </source>
</reference>
<dbReference type="PROSITE" id="PS50943">
    <property type="entry name" value="HTH_CROC1"/>
    <property type="match status" value="1"/>
</dbReference>
<dbReference type="KEGG" id="pft:JBW_00334"/>
<dbReference type="InterPro" id="IPR010982">
    <property type="entry name" value="Lambda_DNA-bd_dom_sf"/>
</dbReference>
<accession>I8TMW4</accession>
<dbReference type="GO" id="GO:0003677">
    <property type="term" value="F:DNA binding"/>
    <property type="evidence" value="ECO:0007669"/>
    <property type="project" value="InterPro"/>
</dbReference>
<protein>
    <submittedName>
        <fullName evidence="2">Helix-turn-helix domain protein</fullName>
    </submittedName>
</protein>
<dbReference type="InterPro" id="IPR001387">
    <property type="entry name" value="Cro/C1-type_HTH"/>
</dbReference>
<evidence type="ECO:0000313" key="2">
    <source>
        <dbReference type="EMBL" id="AJQ25686.1"/>
    </source>
</evidence>
<name>I8TMW4_9FIRM</name>
<proteinExistence type="predicted"/>
<dbReference type="SMART" id="SM00530">
    <property type="entry name" value="HTH_XRE"/>
    <property type="match status" value="1"/>
</dbReference>
<dbReference type="EMBL" id="CP010978">
    <property type="protein sequence ID" value="AJQ25686.1"/>
    <property type="molecule type" value="Genomic_DNA"/>
</dbReference>
<sequence length="78" mass="9424">MTISYKCRWIELKNKRLIQRREDLKLTQRQVSEVIHISQSMLSRAESGDRALDDANKIKLAKLYKVTVEWLFFEEFYD</sequence>